<evidence type="ECO:0000313" key="6">
    <source>
        <dbReference type="Proteomes" id="UP000280344"/>
    </source>
</evidence>
<organism evidence="5 6">
    <name type="scientific">Flaviflexus ciconiae</name>
    <dbReference type="NCBI Taxonomy" id="2496867"/>
    <lineage>
        <taxon>Bacteria</taxon>
        <taxon>Bacillati</taxon>
        <taxon>Actinomycetota</taxon>
        <taxon>Actinomycetes</taxon>
        <taxon>Actinomycetales</taxon>
        <taxon>Actinomycetaceae</taxon>
        <taxon>Flaviflexus</taxon>
    </lineage>
</organism>
<sequence length="1177" mass="126553">MAKGIELATAYVSLAIESSDLAKTIGTQFGDVERRVAPKAGKSIGKAMAKGFEAEAPDLTRLERDFEDAQKRIVQAEERATTEQENLARKVEIAQQKKTEAVEKYGEESSQALTAIDRLIIAEQKLEAASMKAEDEQRKLNLALEDSEKKLKAAKDETDDLSDSAEDSGKKWGRFKDSLDKALTGDFSGAFDNLKKTANQSADDVGESFTEMGSESGTGFSGKFSSGVAGAIGGLIAAAGIGTIISDAIFDSMDDEKNADRMQASLGLSEADAQAYADIVSDIYSEGWGSDKSEVQSGIESFLSWSPELKADSDALDDVTTKALALSDAFALDVADSAQIAGQMVMSGLAGDTAEALDLLAAGMQKVPVSLRDEYTDAIQEYAPHLASLGFTGEHAFSLLASSAEMGQYGIDKTGDAMKEFAIRATDGSKASEEAYDLIGLKSDEMANAILAGGDDAAIALGKITNGLLDIEDPAEQAEAAIALFGTPLEDLGVENIPEFLEGIDGMYHGLGDVDGRAQDVADTLSDNTSTEVEKVKRGFSEWSTEIGDNLIVKLKDGYEWIDEKIGPVIQWLSDEIIPPVVDAFTNIWETLEEEVFPALQELWRVLQEDLGPSFTMFKDLVVLSWDLIWGAISLAWDLISGVFTSIVQFLSGDFSGAWETIKDTVVGVWDTIWNKIKGIWNDNIYPFLAKVGGWFVENLQGPIETVVEKIGDAWNWLTDLFKTPINWIIDYVINGAVRPVVNTVASALGLDWQMGEVSRIAMSSPSRSARRVGGPQTGGTLTSNRAFADGGFAAPGWALVGEEGPELVNFLRPGRVYTADETAEAFRAMTTGTPGDLQRAAGSSPASSLLPMGDNKDPSVFDRIGGAWSDIWRGTWSAVTNVAGKAIEFVRGALGDAAALALNPVKGAIRDNVGIPFVRDGFINRIDSVINWVKGVDEGKGSINGVPVTDVISPILEDLRAAGAYGSQYADQIAALTTSGSARPVTGGVLTSLFGPRWGGFHAGIDWAVPVGTPVRAWRDGVITNQGWDTLAGRTGFGKVLAHAGGFGSYYGHLSRLLGFPGDRVRAGDVIGYSGNTGNSTGPHLHFEISKGGPHNVVNPLRYLFDSGGGWSRVRLWCRTRPTGRKRSCHQPKQMRSWLWLRPPLNDETRSRGHLFSRLVNESSRPTWMSVLNCRM</sequence>
<dbReference type="InterPro" id="IPR050570">
    <property type="entry name" value="Cell_wall_metabolism_enzyme"/>
</dbReference>
<feature type="compositionally biased region" description="Low complexity" evidence="2">
    <location>
        <begin position="841"/>
        <end position="852"/>
    </location>
</feature>
<dbReference type="SUPFAM" id="SSF51261">
    <property type="entry name" value="Duplicated hybrid motif"/>
    <property type="match status" value="1"/>
</dbReference>
<gene>
    <name evidence="5" type="ORF">EJ997_10285</name>
</gene>
<reference evidence="5 6" key="1">
    <citation type="submission" date="2018-12" db="EMBL/GenBank/DDBJ databases">
        <title>Complete genome sequence of Flaviflexus sp. H23T48.</title>
        <authorList>
            <person name="Bae J.-W."/>
            <person name="Lee J.-Y."/>
        </authorList>
    </citation>
    <scope>NUCLEOTIDE SEQUENCE [LARGE SCALE GENOMIC DNA]</scope>
    <source>
        <strain evidence="5 6">H23T48</strain>
    </source>
</reference>
<evidence type="ECO:0000259" key="3">
    <source>
        <dbReference type="Pfam" id="PF01551"/>
    </source>
</evidence>
<name>A0A3Q9G586_9ACTO</name>
<feature type="domain" description="Phage tail tape measure protein" evidence="4">
    <location>
        <begin position="311"/>
        <end position="486"/>
    </location>
</feature>
<dbReference type="Pfam" id="PF01551">
    <property type="entry name" value="Peptidase_M23"/>
    <property type="match status" value="1"/>
</dbReference>
<dbReference type="AlphaFoldDB" id="A0A3Q9G586"/>
<dbReference type="GO" id="GO:0004222">
    <property type="term" value="F:metalloendopeptidase activity"/>
    <property type="evidence" value="ECO:0007669"/>
    <property type="project" value="TreeGrafter"/>
</dbReference>
<dbReference type="Gene3D" id="2.70.70.10">
    <property type="entry name" value="Glucose Permease (Domain IIA)"/>
    <property type="match status" value="1"/>
</dbReference>
<accession>A0A3Q9G586</accession>
<dbReference type="Proteomes" id="UP000280344">
    <property type="component" value="Chromosome"/>
</dbReference>
<dbReference type="EMBL" id="CP034593">
    <property type="protein sequence ID" value="AZQ77671.1"/>
    <property type="molecule type" value="Genomic_DNA"/>
</dbReference>
<dbReference type="KEGG" id="flh:EJ997_10285"/>
<evidence type="ECO:0000259" key="4">
    <source>
        <dbReference type="Pfam" id="PF10145"/>
    </source>
</evidence>
<dbReference type="PANTHER" id="PTHR21666:SF270">
    <property type="entry name" value="MUREIN HYDROLASE ACTIVATOR ENVC"/>
    <property type="match status" value="1"/>
</dbReference>
<dbReference type="InterPro" id="IPR011055">
    <property type="entry name" value="Dup_hybrid_motif"/>
</dbReference>
<dbReference type="Pfam" id="PF10145">
    <property type="entry name" value="PhageMin_Tail"/>
    <property type="match status" value="1"/>
</dbReference>
<dbReference type="InterPro" id="IPR016047">
    <property type="entry name" value="M23ase_b-sheet_dom"/>
</dbReference>
<dbReference type="PANTHER" id="PTHR21666">
    <property type="entry name" value="PEPTIDASE-RELATED"/>
    <property type="match status" value="1"/>
</dbReference>
<feature type="coiled-coil region" evidence="1">
    <location>
        <begin position="59"/>
        <end position="164"/>
    </location>
</feature>
<proteinExistence type="predicted"/>
<dbReference type="OrthoDB" id="177147at2"/>
<dbReference type="InterPro" id="IPR010090">
    <property type="entry name" value="Phage_tape_meas"/>
</dbReference>
<evidence type="ECO:0000256" key="2">
    <source>
        <dbReference type="SAM" id="MobiDB-lite"/>
    </source>
</evidence>
<dbReference type="CDD" id="cd12797">
    <property type="entry name" value="M23_peptidase"/>
    <property type="match status" value="1"/>
</dbReference>
<dbReference type="RefSeq" id="WP_126704474.1">
    <property type="nucleotide sequence ID" value="NZ_CP034593.1"/>
</dbReference>
<keyword evidence="1" id="KW-0175">Coiled coil</keyword>
<feature type="domain" description="M23ase beta-sheet core" evidence="3">
    <location>
        <begin position="1002"/>
        <end position="1094"/>
    </location>
</feature>
<keyword evidence="6" id="KW-1185">Reference proteome</keyword>
<evidence type="ECO:0000313" key="5">
    <source>
        <dbReference type="EMBL" id="AZQ77671.1"/>
    </source>
</evidence>
<evidence type="ECO:0000256" key="1">
    <source>
        <dbReference type="SAM" id="Coils"/>
    </source>
</evidence>
<protein>
    <submittedName>
        <fullName evidence="5">Uncharacterized protein</fullName>
    </submittedName>
</protein>
<feature type="region of interest" description="Disordered" evidence="2">
    <location>
        <begin position="833"/>
        <end position="853"/>
    </location>
</feature>